<dbReference type="RefSeq" id="WP_157291742.1">
    <property type="nucleotide sequence ID" value="NZ_WQRF01000013.1"/>
</dbReference>
<keyword evidence="3" id="KW-1185">Reference proteome</keyword>
<reference evidence="2 3" key="1">
    <citation type="submission" date="2019-12" db="EMBL/GenBank/DDBJ databases">
        <title>Devosia maris sp. nov., isolated from the deep seawater.</title>
        <authorList>
            <person name="Liu Y."/>
        </authorList>
    </citation>
    <scope>NUCLEOTIDE SEQUENCE [LARGE SCALE GENOMIC DNA]</scope>
    <source>
        <strain evidence="2 3">L53-10-65</strain>
    </source>
</reference>
<dbReference type="AlphaFoldDB" id="A0A7X3FUG3"/>
<feature type="compositionally biased region" description="Gly residues" evidence="1">
    <location>
        <begin position="182"/>
        <end position="191"/>
    </location>
</feature>
<dbReference type="Proteomes" id="UP000438106">
    <property type="component" value="Unassembled WGS sequence"/>
</dbReference>
<evidence type="ECO:0000313" key="2">
    <source>
        <dbReference type="EMBL" id="MVT00975.1"/>
    </source>
</evidence>
<dbReference type="EMBL" id="WQRF01000013">
    <property type="protein sequence ID" value="MVT00975.1"/>
    <property type="molecule type" value="Genomic_DNA"/>
</dbReference>
<name>A0A7X3FUG3_9HYPH</name>
<comment type="caution">
    <text evidence="2">The sequence shown here is derived from an EMBL/GenBank/DDBJ whole genome shotgun (WGS) entry which is preliminary data.</text>
</comment>
<protein>
    <submittedName>
        <fullName evidence="2">Uncharacterized protein</fullName>
    </submittedName>
</protein>
<organism evidence="2 3">
    <name type="scientific">Devosia marina</name>
    <dbReference type="NCBI Taxonomy" id="2683198"/>
    <lineage>
        <taxon>Bacteria</taxon>
        <taxon>Pseudomonadati</taxon>
        <taxon>Pseudomonadota</taxon>
        <taxon>Alphaproteobacteria</taxon>
        <taxon>Hyphomicrobiales</taxon>
        <taxon>Devosiaceae</taxon>
        <taxon>Devosia</taxon>
    </lineage>
</organism>
<feature type="region of interest" description="Disordered" evidence="1">
    <location>
        <begin position="152"/>
        <end position="191"/>
    </location>
</feature>
<gene>
    <name evidence="2" type="ORF">GO014_18310</name>
</gene>
<sequence>MAAAIPWITFSALTRTYAACAWVPGRSPADRVARSVARVQADAIFHYFGTVSLRVVDIDWALALELSHMCRLPIIVLAISCLSAPAFAQEELITDECAPTTLFQAFGLEDVEGCEPDGSLGDEVVGDEDAVSANPVAAAAKLPGNNREAALAHANEKSNGAVEAAHERRNDNEGRGNSGSDNAGGKGGGRR</sequence>
<accession>A0A7X3FUG3</accession>
<evidence type="ECO:0000256" key="1">
    <source>
        <dbReference type="SAM" id="MobiDB-lite"/>
    </source>
</evidence>
<feature type="compositionally biased region" description="Basic and acidic residues" evidence="1">
    <location>
        <begin position="164"/>
        <end position="174"/>
    </location>
</feature>
<evidence type="ECO:0000313" key="3">
    <source>
        <dbReference type="Proteomes" id="UP000438106"/>
    </source>
</evidence>
<proteinExistence type="predicted"/>